<feature type="transmembrane region" description="Helical" evidence="7">
    <location>
        <begin position="294"/>
        <end position="321"/>
    </location>
</feature>
<gene>
    <name evidence="8" type="ORF">HAKA00212_LOCUS8080</name>
</gene>
<feature type="transmembrane region" description="Helical" evidence="7">
    <location>
        <begin position="230"/>
        <end position="255"/>
    </location>
</feature>
<dbReference type="PANTHER" id="PTHR10766:SF177">
    <property type="entry name" value="TRANSMEMBRANE 9 SUPERFAMILY MEMBER 1"/>
    <property type="match status" value="1"/>
</dbReference>
<evidence type="ECO:0000256" key="7">
    <source>
        <dbReference type="RuleBase" id="RU363079"/>
    </source>
</evidence>
<dbReference type="PANTHER" id="PTHR10766">
    <property type="entry name" value="TRANSMEMBRANE 9 SUPERFAMILY PROTEIN"/>
    <property type="match status" value="1"/>
</dbReference>
<dbReference type="Pfam" id="PF02990">
    <property type="entry name" value="EMP70"/>
    <property type="match status" value="1"/>
</dbReference>
<evidence type="ECO:0000256" key="3">
    <source>
        <dbReference type="ARBA" id="ARBA00022692"/>
    </source>
</evidence>
<sequence length="595" mass="67456">MGWLHSGLLVFITLSCCFLTAHSARARHYAPHDEIPVVVNKIGPFNNPTETYHYYSLPFCRTPGKSKKQNLGEILVGDRKVISPYEITFLDNVPWRLLCEKEMSHSELAAFVDAIDNQFYFEMFIDDLPMWGYLGEEEGEELLLGNLEGARRYLYPHLHFAVGYNQDQVVSVNVSTNPQRKVDITDMADGTQVTFSYSVDWVHEPHLAHADRISRYVDNRFLPASFEIHWLSIINSFVLVLLLMAFLTIILMRVLKNDFTRYMDVDEEDMGGEEESGWKLLHGDVFRPPGNLNLFTALVGAGGQLCVTALSLLACALLGVFRATKRGSILTSCIVLYILTAFFGGYLSARLYKQLDGKSWVWNIMLSALAFPAPLLAVFSWVNSVAWSAASTAALPWHTIMAIMSMWLLIAFPLHVLGGIIGRNSTSVLETPCRTNKVPREIPTDIPWYRQPPAQMFMAGFLPFSAIYIELHYIFAAVWGHKIYTLFGILFLAFLLLLVVTSFITVALIYFQLALEDHRWWWRAFLSGGAGGAFIYAYSFFYYYNRSDMNGVLQGSFYFGYMALVSYAFALMLGAIGFTSSMRFVRYIYGVVKVD</sequence>
<dbReference type="AlphaFoldDB" id="A0A7S4D592"/>
<feature type="transmembrane region" description="Helical" evidence="7">
    <location>
        <begin position="486"/>
        <end position="511"/>
    </location>
</feature>
<evidence type="ECO:0000256" key="6">
    <source>
        <dbReference type="ARBA" id="ARBA00023136"/>
    </source>
</evidence>
<organism evidence="8">
    <name type="scientific">Heterosigma akashiwo</name>
    <name type="common">Chromophytic alga</name>
    <name type="synonym">Heterosigma carterae</name>
    <dbReference type="NCBI Taxonomy" id="2829"/>
    <lineage>
        <taxon>Eukaryota</taxon>
        <taxon>Sar</taxon>
        <taxon>Stramenopiles</taxon>
        <taxon>Ochrophyta</taxon>
        <taxon>Raphidophyceae</taxon>
        <taxon>Chattonellales</taxon>
        <taxon>Chattonellaceae</taxon>
        <taxon>Heterosigma</taxon>
    </lineage>
</organism>
<evidence type="ECO:0000313" key="8">
    <source>
        <dbReference type="EMBL" id="CAE0629398.1"/>
    </source>
</evidence>
<comment type="subcellular location">
    <subcellularLocation>
        <location evidence="1">Membrane</location>
        <topology evidence="1">Multi-pass membrane protein</topology>
    </subcellularLocation>
</comment>
<feature type="signal peptide" evidence="7">
    <location>
        <begin position="1"/>
        <end position="26"/>
    </location>
</feature>
<evidence type="ECO:0000256" key="4">
    <source>
        <dbReference type="ARBA" id="ARBA00022729"/>
    </source>
</evidence>
<dbReference type="GO" id="GO:0016020">
    <property type="term" value="C:membrane"/>
    <property type="evidence" value="ECO:0007669"/>
    <property type="project" value="UniProtKB-SubCell"/>
</dbReference>
<feature type="transmembrane region" description="Helical" evidence="7">
    <location>
        <begin position="457"/>
        <end position="480"/>
    </location>
</feature>
<feature type="transmembrane region" description="Helical" evidence="7">
    <location>
        <begin position="556"/>
        <end position="578"/>
    </location>
</feature>
<dbReference type="InterPro" id="IPR004240">
    <property type="entry name" value="EMP70"/>
</dbReference>
<dbReference type="GO" id="GO:0072657">
    <property type="term" value="P:protein localization to membrane"/>
    <property type="evidence" value="ECO:0007669"/>
    <property type="project" value="TreeGrafter"/>
</dbReference>
<evidence type="ECO:0000256" key="5">
    <source>
        <dbReference type="ARBA" id="ARBA00022989"/>
    </source>
</evidence>
<comment type="similarity">
    <text evidence="2 7">Belongs to the nonaspanin (TM9SF) (TC 9.A.2) family.</text>
</comment>
<keyword evidence="3 7" id="KW-0812">Transmembrane</keyword>
<keyword evidence="6 7" id="KW-0472">Membrane</keyword>
<feature type="transmembrane region" description="Helical" evidence="7">
    <location>
        <begin position="520"/>
        <end position="544"/>
    </location>
</feature>
<keyword evidence="5 7" id="KW-1133">Transmembrane helix</keyword>
<protein>
    <recommendedName>
        <fullName evidence="7">Transmembrane 9 superfamily member</fullName>
    </recommendedName>
</protein>
<evidence type="ECO:0000256" key="1">
    <source>
        <dbReference type="ARBA" id="ARBA00004141"/>
    </source>
</evidence>
<dbReference type="EMBL" id="HBIU01017336">
    <property type="protein sequence ID" value="CAE0629398.1"/>
    <property type="molecule type" value="Transcribed_RNA"/>
</dbReference>
<feature type="chain" id="PRO_5031600730" description="Transmembrane 9 superfamily member" evidence="7">
    <location>
        <begin position="27"/>
        <end position="595"/>
    </location>
</feature>
<feature type="transmembrane region" description="Helical" evidence="7">
    <location>
        <begin position="327"/>
        <end position="348"/>
    </location>
</feature>
<evidence type="ECO:0000256" key="2">
    <source>
        <dbReference type="ARBA" id="ARBA00005227"/>
    </source>
</evidence>
<feature type="transmembrane region" description="Helical" evidence="7">
    <location>
        <begin position="360"/>
        <end position="382"/>
    </location>
</feature>
<keyword evidence="4 7" id="KW-0732">Signal</keyword>
<feature type="transmembrane region" description="Helical" evidence="7">
    <location>
        <begin position="394"/>
        <end position="417"/>
    </location>
</feature>
<accession>A0A7S4D592</accession>
<reference evidence="8" key="1">
    <citation type="submission" date="2021-01" db="EMBL/GenBank/DDBJ databases">
        <authorList>
            <person name="Corre E."/>
            <person name="Pelletier E."/>
            <person name="Niang G."/>
            <person name="Scheremetjew M."/>
            <person name="Finn R."/>
            <person name="Kale V."/>
            <person name="Holt S."/>
            <person name="Cochrane G."/>
            <person name="Meng A."/>
            <person name="Brown T."/>
            <person name="Cohen L."/>
        </authorList>
    </citation>
    <scope>NUCLEOTIDE SEQUENCE</scope>
    <source>
        <strain evidence="8">CCMP3107</strain>
    </source>
</reference>
<proteinExistence type="inferred from homology"/>
<name>A0A7S4D592_HETAK</name>